<gene>
    <name evidence="2" type="ORF">HC138_11710</name>
</gene>
<proteinExistence type="predicted"/>
<dbReference type="RefSeq" id="WP_167617536.1">
    <property type="nucleotide sequence ID" value="NZ_JAAUVV010000039.1"/>
</dbReference>
<evidence type="ECO:0000313" key="2">
    <source>
        <dbReference type="EMBL" id="NJJ04995.1"/>
    </source>
</evidence>
<dbReference type="InterPro" id="IPR001173">
    <property type="entry name" value="Glyco_trans_2-like"/>
</dbReference>
<dbReference type="AlphaFoldDB" id="A0AAP6XQ41"/>
<dbReference type="InterPro" id="IPR050834">
    <property type="entry name" value="Glycosyltransf_2"/>
</dbReference>
<dbReference type="Pfam" id="PF00535">
    <property type="entry name" value="Glycos_transf_2"/>
    <property type="match status" value="1"/>
</dbReference>
<dbReference type="SUPFAM" id="SSF53448">
    <property type="entry name" value="Nucleotide-diphospho-sugar transferases"/>
    <property type="match status" value="1"/>
</dbReference>
<sequence length="533" mass="59556">MHQKALATHLQSRLIDQRSLIHDANPDISVIMPIYNAMPYLKDAVESVLRQEGVRLELICVDDGSTDGGAELLFSYLEHPNLRIVLQDNSGSPSAPRNRGLDIATGEFVYFLDADDMLYENALSKMLSEARKTGNDHVLGKIKGIGGRNAMPQIFRKTDSNAGLLSNYAWHNLAPTGKLIRKGLIDRLSLRFPEDQWVGEDQIFFGELYLNGSGISVLADQDYVGFRNRDDGENITSRKQTLLDKQKTLCRLSNVISKHCCEGRVRDQLAQRLFTSTMRGVFDGIYQVADEIEKAKFLKALHEQVAPLYGGAIESHVTKKIAIVMSLIKQGHFRETDDFIEWVDEVGMHYVMRGNRLVINAPGLTNLEPNSVDFEVPTEGILNPEQSDIEVRDGELTMAGTVSVPQVTSNPTGIDLILRERNTGEEVSLPAFTFSANKSENDLNIKVVFNVPPTTEIPVGAWGTFVRCTWGRSRVEARWGHRTAKVPNKKHYFEVAGSKPVVAYFNSGYENLTLDVGCTVHNETEVNQLKHLE</sequence>
<feature type="domain" description="Glycosyltransferase 2-like" evidence="1">
    <location>
        <begin position="29"/>
        <end position="149"/>
    </location>
</feature>
<organism evidence="2 3">
    <name type="scientific">Corynebacterium coyleae</name>
    <dbReference type="NCBI Taxonomy" id="53374"/>
    <lineage>
        <taxon>Bacteria</taxon>
        <taxon>Bacillati</taxon>
        <taxon>Actinomycetota</taxon>
        <taxon>Actinomycetes</taxon>
        <taxon>Mycobacteriales</taxon>
        <taxon>Corynebacteriaceae</taxon>
        <taxon>Corynebacterium</taxon>
    </lineage>
</organism>
<dbReference type="InterPro" id="IPR029044">
    <property type="entry name" value="Nucleotide-diphossugar_trans"/>
</dbReference>
<dbReference type="PANTHER" id="PTHR43685">
    <property type="entry name" value="GLYCOSYLTRANSFERASE"/>
    <property type="match status" value="1"/>
</dbReference>
<dbReference type="EMBL" id="JAAUVV010000039">
    <property type="protein sequence ID" value="NJJ04995.1"/>
    <property type="molecule type" value="Genomic_DNA"/>
</dbReference>
<name>A0AAP6XQ41_9CORY</name>
<dbReference type="Gene3D" id="3.90.550.10">
    <property type="entry name" value="Spore Coat Polysaccharide Biosynthesis Protein SpsA, Chain A"/>
    <property type="match status" value="1"/>
</dbReference>
<dbReference type="CDD" id="cd00761">
    <property type="entry name" value="Glyco_tranf_GTA_type"/>
    <property type="match status" value="1"/>
</dbReference>
<dbReference type="PANTHER" id="PTHR43685:SF2">
    <property type="entry name" value="GLYCOSYLTRANSFERASE 2-LIKE DOMAIN-CONTAINING PROTEIN"/>
    <property type="match status" value="1"/>
</dbReference>
<reference evidence="2 3" key="1">
    <citation type="submission" date="2020-03" db="EMBL/GenBank/DDBJ databases">
        <title>Draft genome sequences of bacterial isolates from the female urobiome.</title>
        <authorList>
            <person name="Miller-Ensminger T."/>
            <person name="Wolfe A.J."/>
            <person name="Putonti C."/>
        </authorList>
    </citation>
    <scope>NUCLEOTIDE SEQUENCE [LARGE SCALE GENOMIC DNA]</scope>
    <source>
        <strain evidence="2 3">UMB8490</strain>
    </source>
</reference>
<protein>
    <submittedName>
        <fullName evidence="2">Glycosyltransferase</fullName>
    </submittedName>
</protein>
<evidence type="ECO:0000313" key="3">
    <source>
        <dbReference type="Proteomes" id="UP000591626"/>
    </source>
</evidence>
<accession>A0AAP6XQ41</accession>
<dbReference type="Proteomes" id="UP000591626">
    <property type="component" value="Unassembled WGS sequence"/>
</dbReference>
<evidence type="ECO:0000259" key="1">
    <source>
        <dbReference type="Pfam" id="PF00535"/>
    </source>
</evidence>
<comment type="caution">
    <text evidence="2">The sequence shown here is derived from an EMBL/GenBank/DDBJ whole genome shotgun (WGS) entry which is preliminary data.</text>
</comment>